<dbReference type="Gene3D" id="1.10.10.10">
    <property type="entry name" value="Winged helix-like DNA-binding domain superfamily/Winged helix DNA-binding domain"/>
    <property type="match status" value="1"/>
</dbReference>
<dbReference type="GO" id="GO:0006355">
    <property type="term" value="P:regulation of DNA-templated transcription"/>
    <property type="evidence" value="ECO:0007669"/>
    <property type="project" value="InterPro"/>
</dbReference>
<keyword evidence="5" id="KW-0804">Transcription</keyword>
<evidence type="ECO:0000256" key="2">
    <source>
        <dbReference type="ARBA" id="ARBA00023012"/>
    </source>
</evidence>
<dbReference type="Pfam" id="PF03704">
    <property type="entry name" value="BTAD"/>
    <property type="match status" value="1"/>
</dbReference>
<keyword evidence="3" id="KW-0805">Transcription regulation</keyword>
<dbReference type="InterPro" id="IPR001867">
    <property type="entry name" value="OmpR/PhoB-type_DNA-bd"/>
</dbReference>
<dbReference type="SUPFAM" id="SSF46894">
    <property type="entry name" value="C-terminal effector domain of the bipartite response regulators"/>
    <property type="match status" value="1"/>
</dbReference>
<dbReference type="AlphaFoldDB" id="A0A6G3WIP6"/>
<evidence type="ECO:0000256" key="6">
    <source>
        <dbReference type="PROSITE-ProRule" id="PRU01091"/>
    </source>
</evidence>
<comment type="caution">
    <text evidence="8">The sequence shown here is derived from an EMBL/GenBank/DDBJ whole genome shotgun (WGS) entry which is preliminary data.</text>
</comment>
<name>A0A6G3WIP6_9ACTN</name>
<dbReference type="PANTHER" id="PTHR35807">
    <property type="entry name" value="TRANSCRIPTIONAL REGULATOR REDD-RELATED"/>
    <property type="match status" value="1"/>
</dbReference>
<feature type="domain" description="OmpR/PhoB-type" evidence="7">
    <location>
        <begin position="1"/>
        <end position="97"/>
    </location>
</feature>
<sequence length="266" mass="29536">MDICILGPFDARISGKRLTPTAAKPAKLLALLAVEKGRTVALDECIRELWPGRVPRTANAAIHTYVSKIRETLTAAAPGTDPKSVLRTRPGGYTLTPHTWSSDQEDFARLAERGHRAAAAGDDTAASAQFRRALALWKGTALSNVEAGPLLELRRTELEERRKAAYERCVAAELRLGRHYELLGELVSQTAVDRTNEQLHAHLMLALYRVGRRVQALQVYRNLRHQLVKELGLEPSPGIQALQRAILSADRSLHHAWTPEQDRRTA</sequence>
<evidence type="ECO:0000256" key="1">
    <source>
        <dbReference type="ARBA" id="ARBA00005820"/>
    </source>
</evidence>
<dbReference type="InterPro" id="IPR051677">
    <property type="entry name" value="AfsR-DnrI-RedD_regulator"/>
</dbReference>
<organism evidence="8">
    <name type="scientific">Streptomyces sp. SID7499</name>
    <dbReference type="NCBI Taxonomy" id="2706086"/>
    <lineage>
        <taxon>Bacteria</taxon>
        <taxon>Bacillati</taxon>
        <taxon>Actinomycetota</taxon>
        <taxon>Actinomycetes</taxon>
        <taxon>Kitasatosporales</taxon>
        <taxon>Streptomycetaceae</taxon>
        <taxon>Streptomyces</taxon>
    </lineage>
</organism>
<evidence type="ECO:0000256" key="4">
    <source>
        <dbReference type="ARBA" id="ARBA00023125"/>
    </source>
</evidence>
<dbReference type="PANTHER" id="PTHR35807:SF1">
    <property type="entry name" value="TRANSCRIPTIONAL REGULATOR REDD"/>
    <property type="match status" value="1"/>
</dbReference>
<dbReference type="GO" id="GO:0003677">
    <property type="term" value="F:DNA binding"/>
    <property type="evidence" value="ECO:0007669"/>
    <property type="project" value="UniProtKB-UniRule"/>
</dbReference>
<dbReference type="SMART" id="SM00862">
    <property type="entry name" value="Trans_reg_C"/>
    <property type="match status" value="1"/>
</dbReference>
<dbReference type="InterPro" id="IPR005158">
    <property type="entry name" value="BTAD"/>
</dbReference>
<dbReference type="GO" id="GO:0000160">
    <property type="term" value="P:phosphorelay signal transduction system"/>
    <property type="evidence" value="ECO:0007669"/>
    <property type="project" value="UniProtKB-KW"/>
</dbReference>
<dbReference type="PROSITE" id="PS51755">
    <property type="entry name" value="OMPR_PHOB"/>
    <property type="match status" value="1"/>
</dbReference>
<reference evidence="8" key="1">
    <citation type="submission" date="2020-01" db="EMBL/GenBank/DDBJ databases">
        <title>Insect and environment-associated Actinomycetes.</title>
        <authorList>
            <person name="Currrie C."/>
            <person name="Chevrette M."/>
            <person name="Carlson C."/>
            <person name="Stubbendieck R."/>
            <person name="Wendt-Pienkowski E."/>
        </authorList>
    </citation>
    <scope>NUCLEOTIDE SEQUENCE</scope>
    <source>
        <strain evidence="8">SID7499</strain>
    </source>
</reference>
<dbReference type="CDD" id="cd15831">
    <property type="entry name" value="BTAD"/>
    <property type="match status" value="1"/>
</dbReference>
<dbReference type="SMART" id="SM01043">
    <property type="entry name" value="BTAD"/>
    <property type="match status" value="1"/>
</dbReference>
<evidence type="ECO:0000313" key="8">
    <source>
        <dbReference type="EMBL" id="NEE05317.1"/>
    </source>
</evidence>
<evidence type="ECO:0000259" key="7">
    <source>
        <dbReference type="PROSITE" id="PS51755"/>
    </source>
</evidence>
<keyword evidence="4 6" id="KW-0238">DNA-binding</keyword>
<evidence type="ECO:0000256" key="3">
    <source>
        <dbReference type="ARBA" id="ARBA00023015"/>
    </source>
</evidence>
<dbReference type="InterPro" id="IPR011990">
    <property type="entry name" value="TPR-like_helical_dom_sf"/>
</dbReference>
<feature type="DNA-binding region" description="OmpR/PhoB-type" evidence="6">
    <location>
        <begin position="1"/>
        <end position="97"/>
    </location>
</feature>
<dbReference type="SUPFAM" id="SSF48452">
    <property type="entry name" value="TPR-like"/>
    <property type="match status" value="1"/>
</dbReference>
<dbReference type="InterPro" id="IPR016032">
    <property type="entry name" value="Sig_transdc_resp-reg_C-effctor"/>
</dbReference>
<keyword evidence="2" id="KW-0902">Two-component regulatory system</keyword>
<gene>
    <name evidence="8" type="ORF">G3M58_02565</name>
</gene>
<evidence type="ECO:0000256" key="5">
    <source>
        <dbReference type="ARBA" id="ARBA00023163"/>
    </source>
</evidence>
<dbReference type="Pfam" id="PF00486">
    <property type="entry name" value="Trans_reg_C"/>
    <property type="match status" value="1"/>
</dbReference>
<accession>A0A6G3WIP6</accession>
<comment type="similarity">
    <text evidence="1">Belongs to the AfsR/DnrI/RedD regulatory family.</text>
</comment>
<protein>
    <submittedName>
        <fullName evidence="8">AfsR/SARP family transcriptional regulator</fullName>
    </submittedName>
</protein>
<dbReference type="Gene3D" id="1.25.40.10">
    <property type="entry name" value="Tetratricopeptide repeat domain"/>
    <property type="match status" value="1"/>
</dbReference>
<dbReference type="EMBL" id="JAAGMN010000291">
    <property type="protein sequence ID" value="NEE05317.1"/>
    <property type="molecule type" value="Genomic_DNA"/>
</dbReference>
<proteinExistence type="inferred from homology"/>
<dbReference type="InterPro" id="IPR036388">
    <property type="entry name" value="WH-like_DNA-bd_sf"/>
</dbReference>